<dbReference type="NCBIfam" id="NF033709">
    <property type="entry name" value="PorV_fam"/>
    <property type="match status" value="1"/>
</dbReference>
<reference evidence="3 4" key="1">
    <citation type="submission" date="2020-09" db="EMBL/GenBank/DDBJ databases">
        <title>Pedobacter sp. SW-16 isolated from soil near Yeocheon.</title>
        <authorList>
            <person name="Im H.S."/>
            <person name="Joung Y."/>
            <person name="Lee S.-S."/>
        </authorList>
    </citation>
    <scope>NUCLEOTIDE SEQUENCE [LARGE SCALE GENOMIC DNA]</scope>
    <source>
        <strain evidence="3 4">SW-16</strain>
    </source>
</reference>
<dbReference type="NCBIfam" id="NF033710">
    <property type="entry name" value="T9SS_OM_PorV"/>
    <property type="match status" value="1"/>
</dbReference>
<dbReference type="InterPro" id="IPR045741">
    <property type="entry name" value="PorV"/>
</dbReference>
<accession>A0ABX6TC88</accession>
<dbReference type="RefSeq" id="WP_190326175.1">
    <property type="nucleotide sequence ID" value="NZ_CP061171.1"/>
</dbReference>
<proteinExistence type="predicted"/>
<gene>
    <name evidence="3" type="primary">porV</name>
    <name evidence="3" type="ORF">H9N25_13085</name>
</gene>
<keyword evidence="1" id="KW-0732">Signal</keyword>
<keyword evidence="4" id="KW-1185">Reference proteome</keyword>
<name>A0ABX6TC88_9SPHI</name>
<dbReference type="SUPFAM" id="SSF56935">
    <property type="entry name" value="Porins"/>
    <property type="match status" value="1"/>
</dbReference>
<evidence type="ECO:0000256" key="1">
    <source>
        <dbReference type="SAM" id="SignalP"/>
    </source>
</evidence>
<organism evidence="3 4">
    <name type="scientific">Pedobacter riviphilus</name>
    <dbReference type="NCBI Taxonomy" id="2766984"/>
    <lineage>
        <taxon>Bacteria</taxon>
        <taxon>Pseudomonadati</taxon>
        <taxon>Bacteroidota</taxon>
        <taxon>Sphingobacteriia</taxon>
        <taxon>Sphingobacteriales</taxon>
        <taxon>Sphingobacteriaceae</taxon>
        <taxon>Pedobacter</taxon>
    </lineage>
</organism>
<protein>
    <submittedName>
        <fullName evidence="3">Type IX secretion system outer membrane channel protein PorV</fullName>
    </submittedName>
</protein>
<evidence type="ECO:0000259" key="2">
    <source>
        <dbReference type="Pfam" id="PF19572"/>
    </source>
</evidence>
<feature type="domain" description="Type IX secretion system protein PorV" evidence="2">
    <location>
        <begin position="33"/>
        <end position="268"/>
    </location>
</feature>
<dbReference type="InterPro" id="IPR047799">
    <property type="entry name" value="T9SS_OM_PorV"/>
</dbReference>
<sequence>MNKILFLLVLLDLVVIQVDAQQAGKIDNGTRSNNLIAAAPFLRITPGARIAGMGNAGVAVEADAHSAAINAASMAYLPQGSAGIGLTYTPWMRNLVPDMNLSYLSGYSKLDERNTIGASLRYFSLGTVNLTDDNSQELGMARPSEFAVDISYARSFGKEFALGGSIRFINSNLFTGATSSGVQAGPGRALAADISGIYRTGVMLFGGPADWSMGVNISNIGTKMSYSNTGKQYFLPTELKLGSAVTFIGNESKLTLALDLNKLLIPTQPIYSADGKIISGKNPDRSVPAGIFGSFNDAPGGFSEEAREIGLSTGLELLFKDMMVFRAGYNYQDAQKGDGSYFTLGAGFRHQIYSIDMSYLATAERSNPLANTLRFGLAVNFLPKKGK</sequence>
<feature type="signal peptide" evidence="1">
    <location>
        <begin position="1"/>
        <end position="20"/>
    </location>
</feature>
<evidence type="ECO:0000313" key="4">
    <source>
        <dbReference type="Proteomes" id="UP000516439"/>
    </source>
</evidence>
<dbReference type="Proteomes" id="UP000516439">
    <property type="component" value="Chromosome"/>
</dbReference>
<feature type="chain" id="PRO_5046916516" evidence="1">
    <location>
        <begin position="21"/>
        <end position="387"/>
    </location>
</feature>
<dbReference type="Pfam" id="PF19572">
    <property type="entry name" value="PorV"/>
    <property type="match status" value="1"/>
</dbReference>
<evidence type="ECO:0000313" key="3">
    <source>
        <dbReference type="EMBL" id="QNR82922.1"/>
    </source>
</evidence>
<dbReference type="Gene3D" id="2.40.160.60">
    <property type="entry name" value="Outer membrane protein transport protein (OMPP1/FadL/TodX)"/>
    <property type="match status" value="1"/>
</dbReference>
<dbReference type="EMBL" id="CP061171">
    <property type="protein sequence ID" value="QNR82922.1"/>
    <property type="molecule type" value="Genomic_DNA"/>
</dbReference>